<dbReference type="OrthoDB" id="5355596at2"/>
<organism evidence="1 2">
    <name type="scientific">Enterocloster bolteae 90A9</name>
    <dbReference type="NCBI Taxonomy" id="997894"/>
    <lineage>
        <taxon>Bacteria</taxon>
        <taxon>Bacillati</taxon>
        <taxon>Bacillota</taxon>
        <taxon>Clostridia</taxon>
        <taxon>Lachnospirales</taxon>
        <taxon>Lachnospiraceae</taxon>
        <taxon>Enterocloster</taxon>
    </lineage>
</organism>
<dbReference type="AlphaFoldDB" id="R0BH00"/>
<dbReference type="HOGENOM" id="CLU_1764819_0_0_9"/>
<dbReference type="RefSeq" id="WP_002576637.1">
    <property type="nucleotide sequence ID" value="NZ_KB851182.1"/>
</dbReference>
<reference evidence="1 2" key="1">
    <citation type="submission" date="2013-01" db="EMBL/GenBank/DDBJ databases">
        <title>The Genome Sequence of Clostridium bolteae 90A9.</title>
        <authorList>
            <consortium name="The Broad Institute Genome Sequencing Platform"/>
            <person name="Earl A."/>
            <person name="Ward D."/>
            <person name="Feldgarden M."/>
            <person name="Gevers D."/>
            <person name="Courvalin P."/>
            <person name="Lambert T."/>
            <person name="Walker B."/>
            <person name="Young S.K."/>
            <person name="Zeng Q."/>
            <person name="Gargeya S."/>
            <person name="Fitzgerald M."/>
            <person name="Haas B."/>
            <person name="Abouelleil A."/>
            <person name="Alvarado L."/>
            <person name="Arachchi H.M."/>
            <person name="Berlin A.M."/>
            <person name="Chapman S.B."/>
            <person name="Dewar J."/>
            <person name="Goldberg J."/>
            <person name="Griggs A."/>
            <person name="Gujja S."/>
            <person name="Hansen M."/>
            <person name="Howarth C."/>
            <person name="Imamovic A."/>
            <person name="Larimer J."/>
            <person name="McCowan C."/>
            <person name="Murphy C."/>
            <person name="Neiman D."/>
            <person name="Pearson M."/>
            <person name="Priest M."/>
            <person name="Roberts A."/>
            <person name="Saif S."/>
            <person name="Shea T."/>
            <person name="Sisk P."/>
            <person name="Sykes S."/>
            <person name="Wortman J."/>
            <person name="Nusbaum C."/>
            <person name="Birren B."/>
        </authorList>
    </citation>
    <scope>NUCLEOTIDE SEQUENCE [LARGE SCALE GENOMIC DNA]</scope>
    <source>
        <strain evidence="1 2">90A9</strain>
    </source>
</reference>
<keyword evidence="2" id="KW-1185">Reference proteome</keyword>
<gene>
    <name evidence="1" type="ORF">HMPREF1085_03665</name>
</gene>
<proteinExistence type="predicted"/>
<evidence type="ECO:0008006" key="3">
    <source>
        <dbReference type="Google" id="ProtNLM"/>
    </source>
</evidence>
<dbReference type="Proteomes" id="UP000013126">
    <property type="component" value="Unassembled WGS sequence"/>
</dbReference>
<comment type="caution">
    <text evidence="1">The sequence shown here is derived from an EMBL/GenBank/DDBJ whole genome shotgun (WGS) entry which is preliminary data.</text>
</comment>
<sequence length="147" mass="17044">MGRPLKIKSPEEMEQFWEAYKQECDNQEVLTHDFSSKNSEFVSAKLKRSITYTIEGFCVYLGIARSKFYETYANRKRYGDIVTRIREECEADARKKFELQIIPSQLAGLWMSKYGYTTKVENNLSGGLDTEKTKLDDLLQQMRGGGQ</sequence>
<protein>
    <recommendedName>
        <fullName evidence="3">Terminase small subunit</fullName>
    </recommendedName>
</protein>
<name>R0BH00_9FIRM</name>
<dbReference type="Gene3D" id="1.10.132.80">
    <property type="match status" value="1"/>
</dbReference>
<dbReference type="GeneID" id="23114772"/>
<evidence type="ECO:0000313" key="1">
    <source>
        <dbReference type="EMBL" id="ENZ48008.1"/>
    </source>
</evidence>
<accession>R0BH00</accession>
<dbReference type="EMBL" id="AGYH01000012">
    <property type="protein sequence ID" value="ENZ48008.1"/>
    <property type="molecule type" value="Genomic_DNA"/>
</dbReference>
<dbReference type="InterPro" id="IPR032066">
    <property type="entry name" value="GP3_package"/>
</dbReference>
<dbReference type="Pfam" id="PF16677">
    <property type="entry name" value="GP3_package"/>
    <property type="match status" value="1"/>
</dbReference>
<evidence type="ECO:0000313" key="2">
    <source>
        <dbReference type="Proteomes" id="UP000013126"/>
    </source>
</evidence>
<dbReference type="PATRIC" id="fig|997894.4.peg.3849"/>